<dbReference type="Pfam" id="PF00400">
    <property type="entry name" value="WD40"/>
    <property type="match status" value="4"/>
</dbReference>
<dbReference type="PANTHER" id="PTHR44111:SF1">
    <property type="entry name" value="ELONGATOR COMPLEX PROTEIN 2"/>
    <property type="match status" value="1"/>
</dbReference>
<evidence type="ECO:0000313" key="12">
    <source>
        <dbReference type="EMBL" id="PPQ63876.1"/>
    </source>
</evidence>
<dbReference type="InterPro" id="IPR019775">
    <property type="entry name" value="WD40_repeat_CS"/>
</dbReference>
<reference evidence="12 13" key="1">
    <citation type="journal article" date="2018" name="Evol. Lett.">
        <title>Horizontal gene cluster transfer increased hallucinogenic mushroom diversity.</title>
        <authorList>
            <person name="Reynolds H.T."/>
            <person name="Vijayakumar V."/>
            <person name="Gluck-Thaler E."/>
            <person name="Korotkin H.B."/>
            <person name="Matheny P.B."/>
            <person name="Slot J.C."/>
        </authorList>
    </citation>
    <scope>NUCLEOTIDE SEQUENCE [LARGE SCALE GENOMIC DNA]</scope>
    <source>
        <strain evidence="12 13">2629</strain>
    </source>
</reference>
<keyword evidence="9" id="KW-0677">Repeat</keyword>
<keyword evidence="8" id="KW-0819">tRNA processing</keyword>
<evidence type="ECO:0000256" key="1">
    <source>
        <dbReference type="ARBA" id="ARBA00004123"/>
    </source>
</evidence>
<dbReference type="UniPathway" id="UPA00988"/>
<dbReference type="InterPro" id="IPR015943">
    <property type="entry name" value="WD40/YVTN_repeat-like_dom_sf"/>
</dbReference>
<evidence type="ECO:0000256" key="10">
    <source>
        <dbReference type="ARBA" id="ARBA00023242"/>
    </source>
</evidence>
<comment type="similarity">
    <text evidence="4">Belongs to the WD repeat ELP2 family.</text>
</comment>
<organism evidence="12 13">
    <name type="scientific">Panaeolus cyanescens</name>
    <dbReference type="NCBI Taxonomy" id="181874"/>
    <lineage>
        <taxon>Eukaryota</taxon>
        <taxon>Fungi</taxon>
        <taxon>Dikarya</taxon>
        <taxon>Basidiomycota</taxon>
        <taxon>Agaricomycotina</taxon>
        <taxon>Agaricomycetes</taxon>
        <taxon>Agaricomycetidae</taxon>
        <taxon>Agaricales</taxon>
        <taxon>Agaricineae</taxon>
        <taxon>Galeropsidaceae</taxon>
        <taxon>Panaeolus</taxon>
    </lineage>
</organism>
<evidence type="ECO:0000256" key="8">
    <source>
        <dbReference type="ARBA" id="ARBA00022694"/>
    </source>
</evidence>
<feature type="repeat" description="WD" evidence="11">
    <location>
        <begin position="208"/>
        <end position="247"/>
    </location>
</feature>
<dbReference type="PRINTS" id="PR00320">
    <property type="entry name" value="GPROTEINBRPT"/>
</dbReference>
<protein>
    <recommendedName>
        <fullName evidence="5">Elongator complex protein 2</fullName>
    </recommendedName>
</protein>
<accession>A0A409VAH2</accession>
<dbReference type="GO" id="GO:0033588">
    <property type="term" value="C:elongator holoenzyme complex"/>
    <property type="evidence" value="ECO:0007669"/>
    <property type="project" value="InterPro"/>
</dbReference>
<dbReference type="InterPro" id="IPR020472">
    <property type="entry name" value="WD40_PAC1"/>
</dbReference>
<dbReference type="Gene3D" id="2.130.10.10">
    <property type="entry name" value="YVTN repeat-like/Quinoprotein amine dehydrogenase"/>
    <property type="match status" value="4"/>
</dbReference>
<dbReference type="GO" id="GO:0002098">
    <property type="term" value="P:tRNA wobble uridine modification"/>
    <property type="evidence" value="ECO:0007669"/>
    <property type="project" value="InterPro"/>
</dbReference>
<dbReference type="PROSITE" id="PS00678">
    <property type="entry name" value="WD_REPEATS_1"/>
    <property type="match status" value="1"/>
</dbReference>
<dbReference type="InterPro" id="IPR001680">
    <property type="entry name" value="WD40_rpt"/>
</dbReference>
<dbReference type="AlphaFoldDB" id="A0A409VAH2"/>
<evidence type="ECO:0000256" key="11">
    <source>
        <dbReference type="PROSITE-ProRule" id="PRU00221"/>
    </source>
</evidence>
<comment type="pathway">
    <text evidence="3">tRNA modification; 5-methoxycarbonylmethyl-2-thiouridine-tRNA biosynthesis.</text>
</comment>
<dbReference type="OrthoDB" id="27911at2759"/>
<keyword evidence="13" id="KW-1185">Reference proteome</keyword>
<proteinExistence type="inferred from homology"/>
<dbReference type="PROSITE" id="PS50082">
    <property type="entry name" value="WD_REPEATS_2"/>
    <property type="match status" value="4"/>
</dbReference>
<keyword evidence="7 11" id="KW-0853">WD repeat</keyword>
<evidence type="ECO:0000256" key="3">
    <source>
        <dbReference type="ARBA" id="ARBA00005043"/>
    </source>
</evidence>
<gene>
    <name evidence="12" type="ORF">CVT24_009502</name>
</gene>
<dbReference type="GO" id="GO:0005737">
    <property type="term" value="C:cytoplasm"/>
    <property type="evidence" value="ECO:0007669"/>
    <property type="project" value="UniProtKB-SubCell"/>
</dbReference>
<keyword evidence="10" id="KW-0539">Nucleus</keyword>
<evidence type="ECO:0000256" key="9">
    <source>
        <dbReference type="ARBA" id="ARBA00022737"/>
    </source>
</evidence>
<feature type="repeat" description="WD" evidence="11">
    <location>
        <begin position="426"/>
        <end position="456"/>
    </location>
</feature>
<dbReference type="EMBL" id="NHTK01006106">
    <property type="protein sequence ID" value="PPQ63876.1"/>
    <property type="molecule type" value="Genomic_DNA"/>
</dbReference>
<dbReference type="SUPFAM" id="SSF50978">
    <property type="entry name" value="WD40 repeat-like"/>
    <property type="match status" value="2"/>
</dbReference>
<dbReference type="GO" id="GO:0005634">
    <property type="term" value="C:nucleus"/>
    <property type="evidence" value="ECO:0007669"/>
    <property type="project" value="UniProtKB-SubCell"/>
</dbReference>
<dbReference type="PANTHER" id="PTHR44111">
    <property type="entry name" value="ELONGATOR COMPLEX PROTEIN 2"/>
    <property type="match status" value="1"/>
</dbReference>
<comment type="subcellular location">
    <subcellularLocation>
        <location evidence="2">Cytoplasm</location>
    </subcellularLocation>
    <subcellularLocation>
        <location evidence="1">Nucleus</location>
    </subcellularLocation>
</comment>
<dbReference type="FunCoup" id="A0A409VAH2">
    <property type="interactions" value="485"/>
</dbReference>
<dbReference type="InterPro" id="IPR036322">
    <property type="entry name" value="WD40_repeat_dom_sf"/>
</dbReference>
<dbReference type="STRING" id="181874.A0A409VAH2"/>
<evidence type="ECO:0000256" key="4">
    <source>
        <dbReference type="ARBA" id="ARBA00005881"/>
    </source>
</evidence>
<sequence length="749" mass="82319">MSSLAYVAASANRYSHIADVSSDSLVAYGSSRFVALWDTADIDRDTGVHQTLAGHIGNVTSVKFLKNDVLLSTDDQGNLRSWRRQSADQWSRSAEVHAHKSTITALCVQENSVITGSSDSSVKVWNFARSNDEGQRFLHPPNCTSEQPLIADVFEEVQTIDLKGRYPLALSIGYLPGTQVSILAVGGTDSKVQLWIRSEDKFIRSATLDGHEDWIRGLAFNSSNPSNPSLVLASGSQDSTIRLWNIEAVVKAPQVEGQNASDEVNDDLLDKFEASLGELGDNEEGGRQISMKRHVLTAKTGPEDSQQFTVTFDALLIGHEAGVTSLSWRQDSFKLATLLSTSTDSSVILWSPSEIVISAKDTTSLWINRQRFGDVGGQRLGGFVGGLWSRNGNEVLGWGWAGGCRRWRCTTAANGTDESWHEVGAVTGHRGPVKGLNWSPDGAYLISTGLDQTTRIHGPVHNEKSVEWHEIARPQVHGYDLINASFIDPLKFASIADEKVVRVFEAPRGFLETAEKLKVSTFDDKFTERPAAANVPPLGLSNKASSEGAQSMLAEVDSSRRPFEGELAAITLWPEVEKIFGHGYEASRIFPLPPNASLIRVMSLLQQTRPMDESSGIAVGRLREMHSLPHPGIKLQVKIWHKEGDKWTAALTIKTEHPATSLVFSPAYGNKKRRLAIGLENGHVLIYNNDYSSLADWKLEEEITSTIAHVDHIHRMEWRPTTDSSKVQQLATCSEDGTLRILTIPTNVD</sequence>
<evidence type="ECO:0000256" key="7">
    <source>
        <dbReference type="ARBA" id="ARBA00022574"/>
    </source>
</evidence>
<comment type="caution">
    <text evidence="12">The sequence shown here is derived from an EMBL/GenBank/DDBJ whole genome shotgun (WGS) entry which is preliminary data.</text>
</comment>
<evidence type="ECO:0000313" key="13">
    <source>
        <dbReference type="Proteomes" id="UP000284842"/>
    </source>
</evidence>
<dbReference type="Proteomes" id="UP000284842">
    <property type="component" value="Unassembled WGS sequence"/>
</dbReference>
<dbReference type="InParanoid" id="A0A409VAH2"/>
<feature type="repeat" description="WD" evidence="11">
    <location>
        <begin position="316"/>
        <end position="351"/>
    </location>
</feature>
<dbReference type="PROSITE" id="PS50294">
    <property type="entry name" value="WD_REPEATS_REGION"/>
    <property type="match status" value="3"/>
</dbReference>
<dbReference type="SMART" id="SM00320">
    <property type="entry name" value="WD40"/>
    <property type="match status" value="7"/>
</dbReference>
<evidence type="ECO:0000256" key="6">
    <source>
        <dbReference type="ARBA" id="ARBA00022490"/>
    </source>
</evidence>
<evidence type="ECO:0000256" key="5">
    <source>
        <dbReference type="ARBA" id="ARBA00020267"/>
    </source>
</evidence>
<name>A0A409VAH2_9AGAR</name>
<feature type="repeat" description="WD" evidence="11">
    <location>
        <begin position="96"/>
        <end position="135"/>
    </location>
</feature>
<evidence type="ECO:0000256" key="2">
    <source>
        <dbReference type="ARBA" id="ARBA00004496"/>
    </source>
</evidence>
<dbReference type="InterPro" id="IPR037289">
    <property type="entry name" value="Elp2"/>
</dbReference>
<keyword evidence="6" id="KW-0963">Cytoplasm</keyword>